<evidence type="ECO:0000313" key="2">
    <source>
        <dbReference type="Proteomes" id="UP000197007"/>
    </source>
</evidence>
<name>A0A1Z4BMS3_9FLAO</name>
<evidence type="ECO:0008006" key="3">
    <source>
        <dbReference type="Google" id="ProtNLM"/>
    </source>
</evidence>
<dbReference type="PROSITE" id="PS51257">
    <property type="entry name" value="PROKAR_LIPOPROTEIN"/>
    <property type="match status" value="1"/>
</dbReference>
<dbReference type="KEGG" id="capn:CBG49_05580"/>
<dbReference type="RefSeq" id="WP_088593715.1">
    <property type="nucleotide sequence ID" value="NZ_CP022022.1"/>
</dbReference>
<keyword evidence="2" id="KW-1185">Reference proteome</keyword>
<organism evidence="1 2">
    <name type="scientific">Capnocytophaga endodontalis</name>
    <dbReference type="NCBI Taxonomy" id="2708117"/>
    <lineage>
        <taxon>Bacteria</taxon>
        <taxon>Pseudomonadati</taxon>
        <taxon>Bacteroidota</taxon>
        <taxon>Flavobacteriia</taxon>
        <taxon>Flavobacteriales</taxon>
        <taxon>Flavobacteriaceae</taxon>
        <taxon>Capnocytophaga</taxon>
    </lineage>
</organism>
<reference evidence="2" key="1">
    <citation type="submission" date="2017-06" db="EMBL/GenBank/DDBJ databases">
        <title>Complete genome sequence of Capnocytophaga sp. KCOM 1579 (=ChDC OS43) isolated from a human refractory periapical abscess lesion.</title>
        <authorList>
            <person name="Kook J.-K."/>
            <person name="Park S.-N."/>
            <person name="Lim Y.K."/>
            <person name="Roh H."/>
        </authorList>
    </citation>
    <scope>NUCLEOTIDE SEQUENCE [LARGE SCALE GENOMIC DNA]</scope>
    <source>
        <strain evidence="2">ChDC OS43</strain>
    </source>
</reference>
<sequence length="203" mass="24430">MVRKLFAILFSIFLISCSIWHNKIYFTLRENIKIDRIQNKGYYYSIYTNKECIDCDGGKFIHMRVFLNNGYMYYVQNGFGNKCDGNIATIDCSIQKSEKMLNEQMDVFLDTSKQGTSNIFLWNWGKYNIRNDIITIQYFYNVFGNYYLIEEKGKVIDSSSIHLFYRKNYRDKRDVLINETYLFKEYNIEKLYDKIPKKIMSLR</sequence>
<accession>A0A1Z4BMS3</accession>
<protein>
    <recommendedName>
        <fullName evidence="3">Lipoprotein</fullName>
    </recommendedName>
</protein>
<gene>
    <name evidence="1" type="ORF">CBG49_05580</name>
</gene>
<dbReference type="EMBL" id="CP022022">
    <property type="protein sequence ID" value="ASF42582.1"/>
    <property type="molecule type" value="Genomic_DNA"/>
</dbReference>
<dbReference type="AlphaFoldDB" id="A0A1Z4BMS3"/>
<dbReference type="Proteomes" id="UP000197007">
    <property type="component" value="Chromosome"/>
</dbReference>
<proteinExistence type="predicted"/>
<evidence type="ECO:0000313" key="1">
    <source>
        <dbReference type="EMBL" id="ASF42582.1"/>
    </source>
</evidence>